<dbReference type="AlphaFoldDB" id="A0A4Y2R574"/>
<accession>A0A4Y2R574</accession>
<feature type="non-terminal residue" evidence="2">
    <location>
        <position position="1"/>
    </location>
</feature>
<dbReference type="Pfam" id="PF00078">
    <property type="entry name" value="RVT_1"/>
    <property type="match status" value="1"/>
</dbReference>
<keyword evidence="2" id="KW-0548">Nucleotidyltransferase</keyword>
<comment type="caution">
    <text evidence="2">The sequence shown here is derived from an EMBL/GenBank/DDBJ whole genome shotgun (WGS) entry which is preliminary data.</text>
</comment>
<reference evidence="2 3" key="1">
    <citation type="journal article" date="2019" name="Sci. Rep.">
        <title>Orb-weaving spider Araneus ventricosus genome elucidates the spidroin gene catalogue.</title>
        <authorList>
            <person name="Kono N."/>
            <person name="Nakamura H."/>
            <person name="Ohtoshi R."/>
            <person name="Moran D.A.P."/>
            <person name="Shinohara A."/>
            <person name="Yoshida Y."/>
            <person name="Fujiwara M."/>
            <person name="Mori M."/>
            <person name="Tomita M."/>
            <person name="Arakawa K."/>
        </authorList>
    </citation>
    <scope>NUCLEOTIDE SEQUENCE [LARGE SCALE GENOMIC DNA]</scope>
</reference>
<dbReference type="SUPFAM" id="SSF56219">
    <property type="entry name" value="DNase I-like"/>
    <property type="match status" value="1"/>
</dbReference>
<proteinExistence type="predicted"/>
<dbReference type="SUPFAM" id="SSF56672">
    <property type="entry name" value="DNA/RNA polymerases"/>
    <property type="match status" value="1"/>
</dbReference>
<feature type="domain" description="Reverse transcriptase" evidence="1">
    <location>
        <begin position="391"/>
        <end position="660"/>
    </location>
</feature>
<dbReference type="PROSITE" id="PS50878">
    <property type="entry name" value="RT_POL"/>
    <property type="match status" value="1"/>
</dbReference>
<keyword evidence="2" id="KW-0695">RNA-directed DNA polymerase</keyword>
<dbReference type="InterPro" id="IPR000477">
    <property type="entry name" value="RT_dom"/>
</dbReference>
<dbReference type="PANTHER" id="PTHR36688">
    <property type="entry name" value="ENDO/EXONUCLEASE/PHOSPHATASE DOMAIN-CONTAINING PROTEIN"/>
    <property type="match status" value="1"/>
</dbReference>
<dbReference type="CDD" id="cd01650">
    <property type="entry name" value="RT_nLTR_like"/>
    <property type="match status" value="1"/>
</dbReference>
<dbReference type="InterPro" id="IPR036691">
    <property type="entry name" value="Endo/exonu/phosph_ase_sf"/>
</dbReference>
<name>A0A4Y2R574_ARAVE</name>
<dbReference type="Pfam" id="PF14529">
    <property type="entry name" value="Exo_endo_phos_2"/>
    <property type="match status" value="1"/>
</dbReference>
<dbReference type="Gene3D" id="3.60.10.10">
    <property type="entry name" value="Endonuclease/exonuclease/phosphatase"/>
    <property type="match status" value="1"/>
</dbReference>
<dbReference type="InterPro" id="IPR043502">
    <property type="entry name" value="DNA/RNA_pol_sf"/>
</dbReference>
<dbReference type="GO" id="GO:0003964">
    <property type="term" value="F:RNA-directed DNA polymerase activity"/>
    <property type="evidence" value="ECO:0007669"/>
    <property type="project" value="UniProtKB-KW"/>
</dbReference>
<dbReference type="EMBL" id="BGPR01142603">
    <property type="protein sequence ID" value="GBN70781.1"/>
    <property type="molecule type" value="Genomic_DNA"/>
</dbReference>
<gene>
    <name evidence="2" type="primary">RTase_113</name>
    <name evidence="2" type="ORF">AVEN_30775_1</name>
</gene>
<keyword evidence="2" id="KW-0808">Transferase</keyword>
<protein>
    <submittedName>
        <fullName evidence="2">Putative RNA-directed DNA polymerase from transposon BS</fullName>
    </submittedName>
</protein>
<dbReference type="OrthoDB" id="10050074at2759"/>
<evidence type="ECO:0000313" key="2">
    <source>
        <dbReference type="EMBL" id="GBN70781.1"/>
    </source>
</evidence>
<evidence type="ECO:0000259" key="1">
    <source>
        <dbReference type="PROSITE" id="PS50878"/>
    </source>
</evidence>
<organism evidence="2 3">
    <name type="scientific">Araneus ventricosus</name>
    <name type="common">Orbweaver spider</name>
    <name type="synonym">Epeira ventricosa</name>
    <dbReference type="NCBI Taxonomy" id="182803"/>
    <lineage>
        <taxon>Eukaryota</taxon>
        <taxon>Metazoa</taxon>
        <taxon>Ecdysozoa</taxon>
        <taxon>Arthropoda</taxon>
        <taxon>Chelicerata</taxon>
        <taxon>Arachnida</taxon>
        <taxon>Araneae</taxon>
        <taxon>Araneomorphae</taxon>
        <taxon>Entelegynae</taxon>
        <taxon>Araneoidea</taxon>
        <taxon>Araneidae</taxon>
        <taxon>Araneus</taxon>
    </lineage>
</organism>
<keyword evidence="3" id="KW-1185">Reference proteome</keyword>
<dbReference type="InterPro" id="IPR005135">
    <property type="entry name" value="Endo/exonuclease/phosphatase"/>
</dbReference>
<evidence type="ECO:0000313" key="3">
    <source>
        <dbReference type="Proteomes" id="UP000499080"/>
    </source>
</evidence>
<dbReference type="Proteomes" id="UP000499080">
    <property type="component" value="Unassembled WGS sequence"/>
</dbReference>
<dbReference type="InterPro" id="IPR052560">
    <property type="entry name" value="RdDP_mobile_element"/>
</dbReference>
<dbReference type="PANTHER" id="PTHR36688:SF1">
    <property type="entry name" value="ENDONUCLEASE_EXONUCLEASE_PHOSPHATASE DOMAIN-CONTAINING PROTEIN"/>
    <property type="match status" value="1"/>
</dbReference>
<sequence length="813" mass="92713">WNAAGIKNKINQLKYFLLDWKPDILALQETHLNPGDRLKFPNYSSYRTDRLTHRGGGTAILIRNSIDHHPTPIASTTFENTTIELHLPDNTPITISSIYRPPHGSISTLELNNIFNSNSKCIAVGDFNAKHRAWSSGTWNSNGTIIHDYICNNNLILLAPCEPTHFPNHSNNPSTLDFGILKNFSSGDANSINALSSDHNPVSFEIDINVNLPAISKIIKTTNWSKFKQIMSTSLPGNPNIQNIKDIDEAITKLNSAILTAINLASRSKLINARRFSRKYIQIPPILDTDGIKYTPLGKANAFKFSLENSFQNNPEPYDGAHIDEVNRAIRRYIDNPKPSSNIKLTSPQEILSLLKRINPRKATGPDGIPNKALKQIPINVITFITKICNKCLLCNYFPTIWKTAHVLMFPKPRQNRKLPGNYRSISLLSNIGKIFEKIILSRLKEECHDLSIIPNEQYGFRAGHGCIHQLLRVANTVTQGFNHKFYTGGVFLDVRKAFDRMWHNGLIYKLIKFKIPNYLIVILINYLRNRTFRVKLNHTLSDIGSIKAGTPQGSILSPLLYTIYTSDFPKTNQIMNCFFADDAAILAQGSTINYVIHTLQKGLNNIEKWCTLWRVAINTDKTHAVMFRKGTSRKELNTLSFFDEDLTWDKEVKYLGLILDDKLTFRSHLKYNTEKFWAKVHLLIPLIGRRSPLTLENKLLLFKQVLRPILTYAAQIWGLAAFSNRKKAQILQNKILRIIVNAPWYVRNSVIHNDLKIQTIDEFIKELSRNFFQKLVNHTNPTVLDQLNYTHNNGKYAFPYATTKWSTPLKPP</sequence>